<gene>
    <name evidence="7" type="ORF">A5892_07335</name>
</gene>
<keyword evidence="3 5" id="KW-1133">Transmembrane helix</keyword>
<evidence type="ECO:0000256" key="1">
    <source>
        <dbReference type="ARBA" id="ARBA00004141"/>
    </source>
</evidence>
<feature type="transmembrane region" description="Helical" evidence="5">
    <location>
        <begin position="22"/>
        <end position="41"/>
    </location>
</feature>
<dbReference type="SUPFAM" id="SSF103473">
    <property type="entry name" value="MFS general substrate transporter"/>
    <property type="match status" value="1"/>
</dbReference>
<feature type="domain" description="Major facilitator superfamily (MFS) profile" evidence="6">
    <location>
        <begin position="208"/>
        <end position="383"/>
    </location>
</feature>
<feature type="transmembrane region" description="Helical" evidence="5">
    <location>
        <begin position="360"/>
        <end position="381"/>
    </location>
</feature>
<keyword evidence="4 5" id="KW-0472">Membrane</keyword>
<feature type="transmembrane region" description="Helical" evidence="5">
    <location>
        <begin position="143"/>
        <end position="163"/>
    </location>
</feature>
<feature type="transmembrane region" description="Helical" evidence="5">
    <location>
        <begin position="53"/>
        <end position="75"/>
    </location>
</feature>
<evidence type="ECO:0000256" key="3">
    <source>
        <dbReference type="ARBA" id="ARBA00022989"/>
    </source>
</evidence>
<evidence type="ECO:0000256" key="5">
    <source>
        <dbReference type="SAM" id="Phobius"/>
    </source>
</evidence>
<dbReference type="Gene3D" id="1.20.1250.20">
    <property type="entry name" value="MFS general substrate transporter like domains"/>
    <property type="match status" value="2"/>
</dbReference>
<protein>
    <submittedName>
        <fullName evidence="7">MFS transporter</fullName>
    </submittedName>
</protein>
<proteinExistence type="predicted"/>
<feature type="transmembrane region" description="Helical" evidence="5">
    <location>
        <begin position="333"/>
        <end position="354"/>
    </location>
</feature>
<dbReference type="CDD" id="cd17393">
    <property type="entry name" value="MFS_MosC_like"/>
    <property type="match status" value="1"/>
</dbReference>
<dbReference type="Proteomes" id="UP000077875">
    <property type="component" value="Chromosome"/>
</dbReference>
<evidence type="ECO:0000259" key="6">
    <source>
        <dbReference type="PROSITE" id="PS50850"/>
    </source>
</evidence>
<dbReference type="PROSITE" id="PS50850">
    <property type="entry name" value="MFS"/>
    <property type="match status" value="1"/>
</dbReference>
<evidence type="ECO:0000313" key="7">
    <source>
        <dbReference type="EMBL" id="ANF57299.1"/>
    </source>
</evidence>
<dbReference type="InterPro" id="IPR011701">
    <property type="entry name" value="MFS"/>
</dbReference>
<dbReference type="AlphaFoldDB" id="A0A172YDH1"/>
<evidence type="ECO:0000256" key="2">
    <source>
        <dbReference type="ARBA" id="ARBA00022692"/>
    </source>
</evidence>
<comment type="subcellular location">
    <subcellularLocation>
        <location evidence="1">Membrane</location>
        <topology evidence="1">Multi-pass membrane protein</topology>
    </subcellularLocation>
</comment>
<keyword evidence="8" id="KW-1185">Reference proteome</keyword>
<dbReference type="InterPro" id="IPR036259">
    <property type="entry name" value="MFS_trans_sf"/>
</dbReference>
<organism evidence="7 8">
    <name type="scientific">Halotalea alkalilenta</name>
    <dbReference type="NCBI Taxonomy" id="376489"/>
    <lineage>
        <taxon>Bacteria</taxon>
        <taxon>Pseudomonadati</taxon>
        <taxon>Pseudomonadota</taxon>
        <taxon>Gammaproteobacteria</taxon>
        <taxon>Oceanospirillales</taxon>
        <taxon>Halomonadaceae</taxon>
        <taxon>Halotalea</taxon>
    </lineage>
</organism>
<dbReference type="PANTHER" id="PTHR23514:SF13">
    <property type="entry name" value="INNER MEMBRANE PROTEIN YBJJ"/>
    <property type="match status" value="1"/>
</dbReference>
<name>A0A172YDH1_9GAMM</name>
<feature type="transmembrane region" description="Helical" evidence="5">
    <location>
        <begin position="82"/>
        <end position="99"/>
    </location>
</feature>
<feature type="transmembrane region" description="Helical" evidence="5">
    <location>
        <begin position="274"/>
        <end position="294"/>
    </location>
</feature>
<evidence type="ECO:0000256" key="4">
    <source>
        <dbReference type="ARBA" id="ARBA00023136"/>
    </source>
</evidence>
<feature type="transmembrane region" description="Helical" evidence="5">
    <location>
        <begin position="169"/>
        <end position="191"/>
    </location>
</feature>
<feature type="transmembrane region" description="Helical" evidence="5">
    <location>
        <begin position="105"/>
        <end position="131"/>
    </location>
</feature>
<dbReference type="PANTHER" id="PTHR23514">
    <property type="entry name" value="BYPASS OF STOP CODON PROTEIN 6"/>
    <property type="match status" value="1"/>
</dbReference>
<dbReference type="KEGG" id="haa:A5892_07335"/>
<dbReference type="InterPro" id="IPR020846">
    <property type="entry name" value="MFS_dom"/>
</dbReference>
<dbReference type="GO" id="GO:0022857">
    <property type="term" value="F:transmembrane transporter activity"/>
    <property type="evidence" value="ECO:0007669"/>
    <property type="project" value="InterPro"/>
</dbReference>
<dbReference type="EMBL" id="CP015243">
    <property type="protein sequence ID" value="ANF57299.1"/>
    <property type="molecule type" value="Genomic_DNA"/>
</dbReference>
<sequence>MAATDALERLVPGRAEQYSTRVAFFITGLATAAWAPLVPFAKLRAGLNEGTLGLLLLCLGLGSIIAMPLAGALATRFGCRRMLVCATLVVCASLPWLAALSSLPWLMLALFAFGAGVGSLDCVINVQAVIVERASAKTLMSGFHGLFSLGGIAGAGGVSLMLSLGMSPWGTTLVIGAISLLAVYCAAPYLLPYGAASEGPAFAIPRGIVLFIGLLCFIVFLTEGAMLDWSAVFLSADKGMSPAHAGLGYAVFALAMTIARLGGDVVVARLGRRLVVACGGLCASAGLALITLAPGWELALFAHLLVGFGCANIVPVMYSLVGKQRVMPESVAIPAITTVGYAGILLGPALIGFAAHAASLAAALLAVAVALLGVAISARLLKG</sequence>
<dbReference type="RefSeq" id="WP_064122254.1">
    <property type="nucleotide sequence ID" value="NZ_CP015243.1"/>
</dbReference>
<feature type="transmembrane region" description="Helical" evidence="5">
    <location>
        <begin position="203"/>
        <end position="222"/>
    </location>
</feature>
<dbReference type="GO" id="GO:0016020">
    <property type="term" value="C:membrane"/>
    <property type="evidence" value="ECO:0007669"/>
    <property type="project" value="UniProtKB-SubCell"/>
</dbReference>
<reference evidence="7 8" key="1">
    <citation type="submission" date="2016-04" db="EMBL/GenBank/DDBJ databases">
        <title>Complete Genome Sequence of Halotalea alkalilenta IHB B 13600.</title>
        <authorList>
            <person name="Swarnkar M.K."/>
            <person name="Sharma A."/>
            <person name="Kaushal K."/>
            <person name="Soni R."/>
            <person name="Rana S."/>
            <person name="Singh A.K."/>
            <person name="Gulati A."/>
        </authorList>
    </citation>
    <scope>NUCLEOTIDE SEQUENCE [LARGE SCALE GENOMIC DNA]</scope>
    <source>
        <strain evidence="7 8">IHB B 13600</strain>
    </source>
</reference>
<dbReference type="Pfam" id="PF07690">
    <property type="entry name" value="MFS_1"/>
    <property type="match status" value="1"/>
</dbReference>
<evidence type="ECO:0000313" key="8">
    <source>
        <dbReference type="Proteomes" id="UP000077875"/>
    </source>
</evidence>
<feature type="transmembrane region" description="Helical" evidence="5">
    <location>
        <begin position="242"/>
        <end position="262"/>
    </location>
</feature>
<keyword evidence="2 5" id="KW-0812">Transmembrane</keyword>
<accession>A0A172YDH1</accession>
<dbReference type="InterPro" id="IPR051788">
    <property type="entry name" value="MFS_Transporter"/>
</dbReference>
<feature type="transmembrane region" description="Helical" evidence="5">
    <location>
        <begin position="300"/>
        <end position="321"/>
    </location>
</feature>